<evidence type="ECO:0008006" key="5">
    <source>
        <dbReference type="Google" id="ProtNLM"/>
    </source>
</evidence>
<sequence>MRRRACLAGAMLAAAAAVLPASAAAPAWSLDELMQALARNKVSRATFVEKKYLALLDAPAPSSGELQFTAPDRLERRTLQPRPETVVLQGDTLTLTRGSRAVTLRLQDHPALVALTESVRATLAGDRAALERHYRVRLEGSRARWAMTLTPTDPATRAFVLELRLEGSGGQVRTVETLQSDKDRSVMTITPVPGT</sequence>
<dbReference type="SUPFAM" id="SSF89392">
    <property type="entry name" value="Prokaryotic lipoproteins and lipoprotein localization factors"/>
    <property type="match status" value="1"/>
</dbReference>
<reference evidence="3 4" key="2">
    <citation type="journal article" date="2011" name="PLoS ONE">
        <title>The Cyst-Dividing Bacterium Ramlibacter tataouinensis TTB310 Genome Reveals a Well-Stocked Toolbox for Adaptation to a Desert Environment.</title>
        <authorList>
            <person name="De Luca G."/>
            <person name="Barakat M."/>
            <person name="Ortet P."/>
            <person name="Fochesato S."/>
            <person name="Jourlin-Castelli C."/>
            <person name="Ansaldi M."/>
            <person name="Py B."/>
            <person name="Fichant G."/>
            <person name="Coutinho P.M."/>
            <person name="Voulhoux R."/>
            <person name="Bastien O."/>
            <person name="Marechal E."/>
            <person name="Henrissat B."/>
            <person name="Quentin Y."/>
            <person name="Noirot P."/>
            <person name="Filloux A."/>
            <person name="Mejean V."/>
            <person name="Dubow M.S."/>
            <person name="Barras F."/>
            <person name="Barbe V."/>
            <person name="Weissenbach J."/>
            <person name="Mihalcescu I."/>
            <person name="Vermeglio A."/>
            <person name="Achouak W."/>
            <person name="Heulin T."/>
        </authorList>
    </citation>
    <scope>NUCLEOTIDE SEQUENCE [LARGE SCALE GENOMIC DNA]</scope>
    <source>
        <strain evidence="4">ATCC BAA-407 / DSM 14655 / LMG 21543 / TTB310</strain>
    </source>
</reference>
<dbReference type="EMBL" id="CP000245">
    <property type="protein sequence ID" value="AEG91321.1"/>
    <property type="molecule type" value="Genomic_DNA"/>
</dbReference>
<protein>
    <recommendedName>
        <fullName evidence="5">Outer membrane lipoprotein carrier protein LolA</fullName>
    </recommendedName>
</protein>
<keyword evidence="4" id="KW-1185">Reference proteome</keyword>
<evidence type="ECO:0000256" key="1">
    <source>
        <dbReference type="ARBA" id="ARBA00022729"/>
    </source>
</evidence>
<evidence type="ECO:0000256" key="2">
    <source>
        <dbReference type="SAM" id="SignalP"/>
    </source>
</evidence>
<dbReference type="eggNOG" id="COG2834">
    <property type="taxonomic scope" value="Bacteria"/>
</dbReference>
<feature type="signal peptide" evidence="2">
    <location>
        <begin position="1"/>
        <end position="23"/>
    </location>
</feature>
<dbReference type="Pfam" id="PF19574">
    <property type="entry name" value="LolA_3"/>
    <property type="match status" value="1"/>
</dbReference>
<dbReference type="CDD" id="cd16325">
    <property type="entry name" value="LolA"/>
    <property type="match status" value="1"/>
</dbReference>
<accession>F5Y4K3</accession>
<name>F5Y4K3_RAMTT</name>
<evidence type="ECO:0000313" key="3">
    <source>
        <dbReference type="EMBL" id="AEG91321.1"/>
    </source>
</evidence>
<dbReference type="AlphaFoldDB" id="F5Y4K3"/>
<dbReference type="Gene3D" id="2.50.20.10">
    <property type="entry name" value="Lipoprotein localisation LolA/LolB/LppX"/>
    <property type="match status" value="1"/>
</dbReference>
<feature type="chain" id="PRO_5003335584" description="Outer membrane lipoprotein carrier protein LolA" evidence="2">
    <location>
        <begin position="24"/>
        <end position="195"/>
    </location>
</feature>
<organism evidence="3 4">
    <name type="scientific">Ramlibacter tataouinensis (strain ATCC BAA-407 / DSM 14655 / LMG 21543 / TTB310)</name>
    <dbReference type="NCBI Taxonomy" id="365046"/>
    <lineage>
        <taxon>Bacteria</taxon>
        <taxon>Pseudomonadati</taxon>
        <taxon>Pseudomonadota</taxon>
        <taxon>Betaproteobacteria</taxon>
        <taxon>Burkholderiales</taxon>
        <taxon>Comamonadaceae</taxon>
        <taxon>Ramlibacter</taxon>
    </lineage>
</organism>
<keyword evidence="1 2" id="KW-0732">Signal</keyword>
<evidence type="ECO:0000313" key="4">
    <source>
        <dbReference type="Proteomes" id="UP000008385"/>
    </source>
</evidence>
<gene>
    <name evidence="3" type="ordered locus">Rta_02560</name>
</gene>
<dbReference type="RefSeq" id="WP_013899554.1">
    <property type="nucleotide sequence ID" value="NC_015677.1"/>
</dbReference>
<dbReference type="HOGENOM" id="CLU_091014_0_0_4"/>
<dbReference type="InterPro" id="IPR029046">
    <property type="entry name" value="LolA/LolB/LppX"/>
</dbReference>
<proteinExistence type="predicted"/>
<dbReference type="KEGG" id="rta:Rta_02560"/>
<dbReference type="InterPro" id="IPR004564">
    <property type="entry name" value="OM_lipoprot_carrier_LolA-like"/>
</dbReference>
<dbReference type="Proteomes" id="UP000008385">
    <property type="component" value="Chromosome"/>
</dbReference>
<reference evidence="4" key="1">
    <citation type="submission" date="2006-01" db="EMBL/GenBank/DDBJ databases">
        <title>Genome of the cyst-dividing bacterium Ramlibacter tataouinensis.</title>
        <authorList>
            <person name="Barakat M."/>
            <person name="Ortet P."/>
            <person name="De Luca G."/>
            <person name="Jourlin-Castelli C."/>
            <person name="Ansaldi M."/>
            <person name="Py B."/>
            <person name="Fichant G."/>
            <person name="Coutinho P."/>
            <person name="Voulhoux R."/>
            <person name="Bastien O."/>
            <person name="Roy S."/>
            <person name="Marechal E."/>
            <person name="Henrissat B."/>
            <person name="Quentin Y."/>
            <person name="Noirot P."/>
            <person name="Filloux A."/>
            <person name="Mejean V."/>
            <person name="DuBow M."/>
            <person name="Barras F."/>
            <person name="Heulin T."/>
        </authorList>
    </citation>
    <scope>NUCLEOTIDE SEQUENCE [LARGE SCALE GENOMIC DNA]</scope>
    <source>
        <strain evidence="4">ATCC BAA-407 / DSM 14655 / LMG 21543 / TTB310</strain>
    </source>
</reference>
<dbReference type="STRING" id="365046.Rta_02560"/>